<dbReference type="InterPro" id="IPR016195">
    <property type="entry name" value="Pol/histidinol_Pase-like"/>
</dbReference>
<dbReference type="EC" id="3.1.3.15" evidence="3 8"/>
<dbReference type="NCBIfam" id="TIGR01856">
    <property type="entry name" value="hisJ_fam"/>
    <property type="match status" value="1"/>
</dbReference>
<comment type="similarity">
    <text evidence="2 8">Belongs to the PHP hydrolase family. HisK subfamily.</text>
</comment>
<sequence>MFDCHIHADFSTDCPMTLKEAIKASEQNNIGIIITEHLDLNFMIPGEFIFDIEEYFKEYKKYRSDKLLLGIEMGMRPDCVEENIKICEDYPFDFVLGSIHVVRNEDEYYDIYGESFYEERTKEEVYKNYLKYMLNCVKEHYYIDSLSHIDYICRYAPYNDSHIYYEQYNEILDEIFKILISRDKAIEINTRRFKDGEAIKNLIPIYKRFNELGGKIVTLGSDAHRPENIGSDFNLGKQFAEECGLKLVYFKERKPVIVDNK</sequence>
<evidence type="ECO:0000256" key="8">
    <source>
        <dbReference type="RuleBase" id="RU366003"/>
    </source>
</evidence>
<comment type="pathway">
    <text evidence="1 8">Amino-acid biosynthesis; L-histidine biosynthesis; L-histidine from 5-phospho-alpha-D-ribose 1-diphosphate: step 8/9.</text>
</comment>
<protein>
    <recommendedName>
        <fullName evidence="3 8">Histidinol-phosphatase</fullName>
        <shortName evidence="8">HolPase</shortName>
        <ecNumber evidence="3 8">3.1.3.15</ecNumber>
    </recommendedName>
</protein>
<keyword evidence="6 8" id="KW-0368">Histidine biosynthesis</keyword>
<dbReference type="GO" id="GO:0000105">
    <property type="term" value="P:L-histidine biosynthetic process"/>
    <property type="evidence" value="ECO:0007669"/>
    <property type="project" value="UniProtKB-UniRule"/>
</dbReference>
<dbReference type="InterPro" id="IPR010140">
    <property type="entry name" value="Histidinol_P_phosphatase_HisJ"/>
</dbReference>
<evidence type="ECO:0000256" key="7">
    <source>
        <dbReference type="ARBA" id="ARBA00049158"/>
    </source>
</evidence>
<evidence type="ECO:0000313" key="11">
    <source>
        <dbReference type="Proteomes" id="UP000563151"/>
    </source>
</evidence>
<dbReference type="EMBL" id="JAAZWO010000002">
    <property type="protein sequence ID" value="MBC2396446.1"/>
    <property type="molecule type" value="Genomic_DNA"/>
</dbReference>
<dbReference type="Pfam" id="PF02811">
    <property type="entry name" value="PHP"/>
    <property type="match status" value="1"/>
</dbReference>
<reference evidence="10 11" key="1">
    <citation type="submission" date="2020-04" db="EMBL/GenBank/DDBJ databases">
        <title>Genomic insights into acetone-butanol-ethanol (ABE) fermentation by sequencing solventogenic clostridia strains.</title>
        <authorList>
            <person name="Brown S."/>
        </authorList>
    </citation>
    <scope>NUCLEOTIDE SEQUENCE [LARGE SCALE GENOMIC DNA]</scope>
    <source>
        <strain evidence="10 11">DJ011</strain>
    </source>
</reference>
<evidence type="ECO:0000259" key="9">
    <source>
        <dbReference type="Pfam" id="PF02811"/>
    </source>
</evidence>
<keyword evidence="4 8" id="KW-0028">Amino-acid biosynthesis</keyword>
<dbReference type="AlphaFoldDB" id="A0A923IYJ2"/>
<accession>A0A923IYJ2</accession>
<feature type="domain" description="PHP" evidence="9">
    <location>
        <begin position="3"/>
        <end position="190"/>
    </location>
</feature>
<dbReference type="InterPro" id="IPR004013">
    <property type="entry name" value="PHP_dom"/>
</dbReference>
<comment type="caution">
    <text evidence="10">The sequence shown here is derived from an EMBL/GenBank/DDBJ whole genome shotgun (WGS) entry which is preliminary data.</text>
</comment>
<comment type="catalytic activity">
    <reaction evidence="7 8">
        <text>L-histidinol phosphate + H2O = L-histidinol + phosphate</text>
        <dbReference type="Rhea" id="RHEA:14465"/>
        <dbReference type="ChEBI" id="CHEBI:15377"/>
        <dbReference type="ChEBI" id="CHEBI:43474"/>
        <dbReference type="ChEBI" id="CHEBI:57699"/>
        <dbReference type="ChEBI" id="CHEBI:57980"/>
        <dbReference type="EC" id="3.1.3.15"/>
    </reaction>
</comment>
<dbReference type="Proteomes" id="UP000563151">
    <property type="component" value="Unassembled WGS sequence"/>
</dbReference>
<evidence type="ECO:0000256" key="2">
    <source>
        <dbReference type="ARBA" id="ARBA00009152"/>
    </source>
</evidence>
<proteinExistence type="inferred from homology"/>
<keyword evidence="11" id="KW-1185">Reference proteome</keyword>
<dbReference type="PANTHER" id="PTHR21039:SF0">
    <property type="entry name" value="HISTIDINOL-PHOSPHATASE"/>
    <property type="match status" value="1"/>
</dbReference>
<dbReference type="Gene3D" id="3.20.20.140">
    <property type="entry name" value="Metal-dependent hydrolases"/>
    <property type="match status" value="1"/>
</dbReference>
<evidence type="ECO:0000256" key="4">
    <source>
        <dbReference type="ARBA" id="ARBA00022605"/>
    </source>
</evidence>
<evidence type="ECO:0000256" key="5">
    <source>
        <dbReference type="ARBA" id="ARBA00022801"/>
    </source>
</evidence>
<organism evidence="10 11">
    <name type="scientific">Clostridium tetanomorphum</name>
    <dbReference type="NCBI Taxonomy" id="1553"/>
    <lineage>
        <taxon>Bacteria</taxon>
        <taxon>Bacillati</taxon>
        <taxon>Bacillota</taxon>
        <taxon>Clostridia</taxon>
        <taxon>Eubacteriales</taxon>
        <taxon>Clostridiaceae</taxon>
        <taxon>Clostridium</taxon>
    </lineage>
</organism>
<evidence type="ECO:0000256" key="3">
    <source>
        <dbReference type="ARBA" id="ARBA00013085"/>
    </source>
</evidence>
<dbReference type="SUPFAM" id="SSF89550">
    <property type="entry name" value="PHP domain-like"/>
    <property type="match status" value="1"/>
</dbReference>
<dbReference type="NCBIfam" id="NF004086">
    <property type="entry name" value="PRK05588.1"/>
    <property type="match status" value="1"/>
</dbReference>
<name>A0A923IYJ2_CLOTT</name>
<dbReference type="PANTHER" id="PTHR21039">
    <property type="entry name" value="HISTIDINOL PHOSPHATASE-RELATED"/>
    <property type="match status" value="1"/>
</dbReference>
<gene>
    <name evidence="10" type="ORF">HGG79_01455</name>
</gene>
<evidence type="ECO:0000313" key="10">
    <source>
        <dbReference type="EMBL" id="MBC2396446.1"/>
    </source>
</evidence>
<dbReference type="GO" id="GO:0005737">
    <property type="term" value="C:cytoplasm"/>
    <property type="evidence" value="ECO:0007669"/>
    <property type="project" value="TreeGrafter"/>
</dbReference>
<evidence type="ECO:0000256" key="1">
    <source>
        <dbReference type="ARBA" id="ARBA00004970"/>
    </source>
</evidence>
<dbReference type="GO" id="GO:0004401">
    <property type="term" value="F:histidinol-phosphatase activity"/>
    <property type="evidence" value="ECO:0007669"/>
    <property type="project" value="UniProtKB-UniRule"/>
</dbReference>
<keyword evidence="5 8" id="KW-0378">Hydrolase</keyword>
<evidence type="ECO:0000256" key="6">
    <source>
        <dbReference type="ARBA" id="ARBA00023102"/>
    </source>
</evidence>